<organism evidence="3 4">
    <name type="scientific">Erythrobacter ramosus</name>
    <dbReference type="NCBI Taxonomy" id="35811"/>
    <lineage>
        <taxon>Bacteria</taxon>
        <taxon>Pseudomonadati</taxon>
        <taxon>Pseudomonadota</taxon>
        <taxon>Alphaproteobacteria</taxon>
        <taxon>Sphingomonadales</taxon>
        <taxon>Erythrobacteraceae</taxon>
        <taxon>Erythrobacter/Porphyrobacter group</taxon>
        <taxon>Erythrobacter</taxon>
    </lineage>
</organism>
<name>A0A6I4UQY5_9SPHN</name>
<dbReference type="EMBL" id="WTYB01000005">
    <property type="protein sequence ID" value="MXP39937.1"/>
    <property type="molecule type" value="Genomic_DNA"/>
</dbReference>
<dbReference type="Pfam" id="PF21834">
    <property type="entry name" value="DUF6894"/>
    <property type="match status" value="1"/>
</dbReference>
<reference evidence="3 4" key="1">
    <citation type="submission" date="2019-12" db="EMBL/GenBank/DDBJ databases">
        <title>Genomic-based taxomic classification of the family Erythrobacteraceae.</title>
        <authorList>
            <person name="Xu L."/>
        </authorList>
    </citation>
    <scope>NUCLEOTIDE SEQUENCE [LARGE SCALE GENOMIC DNA]</scope>
    <source>
        <strain evidence="3 4">JCM 10282</strain>
    </source>
</reference>
<evidence type="ECO:0000313" key="4">
    <source>
        <dbReference type="Proteomes" id="UP000430021"/>
    </source>
</evidence>
<dbReference type="RefSeq" id="WP_160762088.1">
    <property type="nucleotide sequence ID" value="NZ_BAAADZ010000008.1"/>
</dbReference>
<evidence type="ECO:0000313" key="5">
    <source>
        <dbReference type="Proteomes" id="UP000548685"/>
    </source>
</evidence>
<sequence length="78" mass="8717">MKRYYFNVYNDDITFDDEGALLADDHAARAHAVKAVRSLASETVLLGHFTGSDRVEFVDADQNIIGQVRFDEAIVLKA</sequence>
<keyword evidence="5" id="KW-1185">Reference proteome</keyword>
<evidence type="ECO:0000313" key="3">
    <source>
        <dbReference type="EMBL" id="MXP39937.1"/>
    </source>
</evidence>
<feature type="domain" description="DUF6894" evidence="1">
    <location>
        <begin position="3"/>
        <end position="70"/>
    </location>
</feature>
<dbReference type="OrthoDB" id="7476020at2"/>
<accession>A0A6I4UQY5</accession>
<dbReference type="InterPro" id="IPR054189">
    <property type="entry name" value="DUF6894"/>
</dbReference>
<protein>
    <recommendedName>
        <fullName evidence="1">DUF6894 domain-containing protein</fullName>
    </recommendedName>
</protein>
<dbReference type="AlphaFoldDB" id="A0A6I4UQY5"/>
<dbReference type="Proteomes" id="UP000430021">
    <property type="component" value="Unassembled WGS sequence"/>
</dbReference>
<proteinExistence type="predicted"/>
<dbReference type="Proteomes" id="UP000548685">
    <property type="component" value="Unassembled WGS sequence"/>
</dbReference>
<reference evidence="2 5" key="2">
    <citation type="submission" date="2020-08" db="EMBL/GenBank/DDBJ databases">
        <title>Genomic Encyclopedia of Type Strains, Phase IV (KMG-IV): sequencing the most valuable type-strain genomes for metagenomic binning, comparative biology and taxonomic classification.</title>
        <authorList>
            <person name="Goeker M."/>
        </authorList>
    </citation>
    <scope>NUCLEOTIDE SEQUENCE [LARGE SCALE GENOMIC DNA]</scope>
    <source>
        <strain evidence="2 5">DSM 8510</strain>
    </source>
</reference>
<gene>
    <name evidence="2" type="ORF">FHS52_003179</name>
    <name evidence="3" type="ORF">GRI59_15120</name>
</gene>
<evidence type="ECO:0000259" key="1">
    <source>
        <dbReference type="Pfam" id="PF21834"/>
    </source>
</evidence>
<evidence type="ECO:0000313" key="2">
    <source>
        <dbReference type="EMBL" id="MBB3777184.1"/>
    </source>
</evidence>
<dbReference type="EMBL" id="JACICE010000005">
    <property type="protein sequence ID" value="MBB3777184.1"/>
    <property type="molecule type" value="Genomic_DNA"/>
</dbReference>
<comment type="caution">
    <text evidence="3">The sequence shown here is derived from an EMBL/GenBank/DDBJ whole genome shotgun (WGS) entry which is preliminary data.</text>
</comment>